<comment type="caution">
    <text evidence="2">The sequence shown here is derived from an EMBL/GenBank/DDBJ whole genome shotgun (WGS) entry which is preliminary data.</text>
</comment>
<evidence type="ECO:0000259" key="1">
    <source>
        <dbReference type="Pfam" id="PF00326"/>
    </source>
</evidence>
<sequence>MRIAKPFGSWPSALTAAKVTEGVVGLSSVEACGRAVYWLEARPQEAGRQVVVRKVEGRVEEAIPKSANARTRVHEYGGGAWLPLDEATVLYSNFSDQRLWINENPLTGEPPEPGAWRYADFSRFGDAVYCVREEHGDGVVKNSVARVSLIDGSSETVAGGSDFYASPRVSPNGARLALVRWNHPNMPWDTTELVVLDLESGAETVVAGGTDESVAQPYWRGDDLYYLSDRSGWYGLYRYNGGGDSQAVFTVPADLGDAAPGWRLGQRGYCLDAAGVPIVAFKEDGRSRLARPGAKNNPEYIQVPCDVSGVRCGDDGALYFIGTSATAPPFVAKLESGGELEKLATAAEALVPADGVAKPELFEFETTGGAKAFAYLYMPQSAEYVGCDHEKPPLLVKAHGGPTACASSSYSNVVQFWTSRGFAVCDVDYRGSTGYGREYRKALRGNWGVYDVEDVCAAAKALVAKGLVDESRLAIDGGSAGGYTTLGALAWKDVFTAGCSLYGVADLAVLARDTHKFESRYLDTLVGPWPEARDLYSERAPINAVDRLNCPVILLQGAEDKIVPPNQAELMHAALEAKGVPTAIKIYDGEQHGFRKAENIVDALNSELYFYSRVFGFELPPDEDLVPFAIDNLDDAAAAT</sequence>
<feature type="domain" description="Peptidase S9 prolyl oligopeptidase catalytic" evidence="1">
    <location>
        <begin position="409"/>
        <end position="616"/>
    </location>
</feature>
<dbReference type="InterPro" id="IPR001375">
    <property type="entry name" value="Peptidase_S9_cat"/>
</dbReference>
<dbReference type="PANTHER" id="PTHR43056">
    <property type="entry name" value="PEPTIDASE S9 PROLYL OLIGOPEPTIDASE"/>
    <property type="match status" value="1"/>
</dbReference>
<dbReference type="Pfam" id="PF00326">
    <property type="entry name" value="Peptidase_S9"/>
    <property type="match status" value="1"/>
</dbReference>
<gene>
    <name evidence="2" type="ORF">CTAYLR_002532</name>
</gene>
<protein>
    <recommendedName>
        <fullName evidence="1">Peptidase S9 prolyl oligopeptidase catalytic domain-containing protein</fullName>
    </recommendedName>
</protein>
<dbReference type="SUPFAM" id="SSF53474">
    <property type="entry name" value="alpha/beta-Hydrolases"/>
    <property type="match status" value="1"/>
</dbReference>
<dbReference type="AlphaFoldDB" id="A0AAD7UF10"/>
<evidence type="ECO:0000313" key="2">
    <source>
        <dbReference type="EMBL" id="KAJ8604350.1"/>
    </source>
</evidence>
<dbReference type="Gene3D" id="2.120.10.30">
    <property type="entry name" value="TolB, C-terminal domain"/>
    <property type="match status" value="1"/>
</dbReference>
<dbReference type="Proteomes" id="UP001230188">
    <property type="component" value="Unassembled WGS sequence"/>
</dbReference>
<reference evidence="2" key="1">
    <citation type="submission" date="2023-01" db="EMBL/GenBank/DDBJ databases">
        <title>Metagenome sequencing of chrysophaentin producing Chrysophaeum taylorii.</title>
        <authorList>
            <person name="Davison J."/>
            <person name="Bewley C."/>
        </authorList>
    </citation>
    <scope>NUCLEOTIDE SEQUENCE</scope>
    <source>
        <strain evidence="2">NIES-1699</strain>
    </source>
</reference>
<dbReference type="PANTHER" id="PTHR43056:SF5">
    <property type="entry name" value="PEPTIDASE S9 PROLYL OLIGOPEPTIDASE CATALYTIC DOMAIN-CONTAINING PROTEIN"/>
    <property type="match status" value="1"/>
</dbReference>
<dbReference type="GO" id="GO:0008236">
    <property type="term" value="F:serine-type peptidase activity"/>
    <property type="evidence" value="ECO:0007669"/>
    <property type="project" value="InterPro"/>
</dbReference>
<dbReference type="InterPro" id="IPR050585">
    <property type="entry name" value="Xaa-Pro_dipeptidyl-ppase/CocE"/>
</dbReference>
<organism evidence="2 3">
    <name type="scientific">Chrysophaeum taylorii</name>
    <dbReference type="NCBI Taxonomy" id="2483200"/>
    <lineage>
        <taxon>Eukaryota</taxon>
        <taxon>Sar</taxon>
        <taxon>Stramenopiles</taxon>
        <taxon>Ochrophyta</taxon>
        <taxon>Pelagophyceae</taxon>
        <taxon>Pelagomonadales</taxon>
        <taxon>Pelagomonadaceae</taxon>
        <taxon>Chrysophaeum</taxon>
    </lineage>
</organism>
<dbReference type="EMBL" id="JAQMWT010000334">
    <property type="protein sequence ID" value="KAJ8604350.1"/>
    <property type="molecule type" value="Genomic_DNA"/>
</dbReference>
<accession>A0AAD7UF10</accession>
<proteinExistence type="predicted"/>
<dbReference type="Gene3D" id="3.40.50.1820">
    <property type="entry name" value="alpha/beta hydrolase"/>
    <property type="match status" value="1"/>
</dbReference>
<dbReference type="InterPro" id="IPR029058">
    <property type="entry name" value="AB_hydrolase_fold"/>
</dbReference>
<dbReference type="GO" id="GO:0006508">
    <property type="term" value="P:proteolysis"/>
    <property type="evidence" value="ECO:0007669"/>
    <property type="project" value="InterPro"/>
</dbReference>
<dbReference type="SUPFAM" id="SSF82171">
    <property type="entry name" value="DPP6 N-terminal domain-like"/>
    <property type="match status" value="1"/>
</dbReference>
<dbReference type="InterPro" id="IPR011042">
    <property type="entry name" value="6-blade_b-propeller_TolB-like"/>
</dbReference>
<keyword evidence="3" id="KW-1185">Reference proteome</keyword>
<name>A0AAD7UF10_9STRA</name>
<evidence type="ECO:0000313" key="3">
    <source>
        <dbReference type="Proteomes" id="UP001230188"/>
    </source>
</evidence>